<accession>A0A450ZW56</accession>
<reference evidence="1" key="1">
    <citation type="submission" date="2019-02" db="EMBL/GenBank/DDBJ databases">
        <authorList>
            <person name="Gruber-Vodicka R. H."/>
            <person name="Seah K. B. B."/>
        </authorList>
    </citation>
    <scope>NUCLEOTIDE SEQUENCE</scope>
    <source>
        <strain evidence="2">BECK_BY2</strain>
        <strain evidence="1">BECK_BY3</strain>
    </source>
</reference>
<evidence type="ECO:0000313" key="2">
    <source>
        <dbReference type="EMBL" id="VFK67052.1"/>
    </source>
</evidence>
<dbReference type="EMBL" id="CAADFY010000133">
    <property type="protein sequence ID" value="VFK58020.1"/>
    <property type="molecule type" value="Genomic_DNA"/>
</dbReference>
<sequence length="77" mass="8964">MMQPFQGWLRSPCRPRVAAARQPWADIRSPFRAQRKALPNPPGTLKPEEPFFYFPLGFTNESNFKRVVLIQDHVLLV</sequence>
<protein>
    <submittedName>
        <fullName evidence="1">Uncharacterized protein</fullName>
    </submittedName>
</protein>
<organism evidence="1">
    <name type="scientific">Candidatus Kentrum sp. TUN</name>
    <dbReference type="NCBI Taxonomy" id="2126343"/>
    <lineage>
        <taxon>Bacteria</taxon>
        <taxon>Pseudomonadati</taxon>
        <taxon>Pseudomonadota</taxon>
        <taxon>Gammaproteobacteria</taxon>
        <taxon>Candidatus Kentrum</taxon>
    </lineage>
</organism>
<evidence type="ECO:0000313" key="1">
    <source>
        <dbReference type="EMBL" id="VFK58020.1"/>
    </source>
</evidence>
<dbReference type="EMBL" id="CAADFV010000130">
    <property type="protein sequence ID" value="VFK67052.1"/>
    <property type="molecule type" value="Genomic_DNA"/>
</dbReference>
<proteinExistence type="predicted"/>
<name>A0A450ZW56_9GAMM</name>
<dbReference type="AlphaFoldDB" id="A0A450ZW56"/>
<gene>
    <name evidence="2" type="ORF">BECKTUN1418E_GA0071001_11302</name>
    <name evidence="1" type="ORF">BECKTUN1418F_GA0071002_11332</name>
</gene>